<dbReference type="GO" id="GO:0004300">
    <property type="term" value="F:enoyl-CoA hydratase activity"/>
    <property type="evidence" value="ECO:0007669"/>
    <property type="project" value="TreeGrafter"/>
</dbReference>
<evidence type="ECO:0000313" key="4">
    <source>
        <dbReference type="Proteomes" id="UP000427769"/>
    </source>
</evidence>
<feature type="domain" description="MaoC-like" evidence="1">
    <location>
        <begin position="184"/>
        <end position="271"/>
    </location>
</feature>
<keyword evidence="4" id="KW-1185">Reference proteome</keyword>
<dbReference type="KEGG" id="dwd:DSCW_45710"/>
<dbReference type="Pfam" id="PF13452">
    <property type="entry name" value="FAS1_DH_region"/>
    <property type="match status" value="1"/>
</dbReference>
<evidence type="ECO:0000259" key="2">
    <source>
        <dbReference type="Pfam" id="PF13452"/>
    </source>
</evidence>
<dbReference type="Proteomes" id="UP000427769">
    <property type="component" value="Chromosome"/>
</dbReference>
<evidence type="ECO:0000313" key="3">
    <source>
        <dbReference type="EMBL" id="BBO77154.1"/>
    </source>
</evidence>
<accession>A0A5K7ZFN8</accession>
<dbReference type="GO" id="GO:0006635">
    <property type="term" value="P:fatty acid beta-oxidation"/>
    <property type="evidence" value="ECO:0007669"/>
    <property type="project" value="TreeGrafter"/>
</dbReference>
<dbReference type="RefSeq" id="WP_155305924.1">
    <property type="nucleotide sequence ID" value="NZ_AP021875.1"/>
</dbReference>
<dbReference type="Gene3D" id="3.10.129.10">
    <property type="entry name" value="Hotdog Thioesterase"/>
    <property type="match status" value="1"/>
</dbReference>
<dbReference type="OrthoDB" id="5415111at2"/>
<dbReference type="Pfam" id="PF01575">
    <property type="entry name" value="MaoC_dehydratas"/>
    <property type="match status" value="1"/>
</dbReference>
<dbReference type="PANTHER" id="PTHR13078">
    <property type="entry name" value="PEROXISOMAL MULTIFUNCTIONAL ENZYME TYPE 2-RELATED"/>
    <property type="match status" value="1"/>
</dbReference>
<dbReference type="InterPro" id="IPR029069">
    <property type="entry name" value="HotDog_dom_sf"/>
</dbReference>
<dbReference type="InterPro" id="IPR002539">
    <property type="entry name" value="MaoC-like_dom"/>
</dbReference>
<sequence>MKIDSSYVGTPLKMYETAVFPRDTMNFAAAIADHNPLYFDDERDGGPVAHSMHSVAVTWPILEHIDAYIDLNSFPREILLTQVHYSEHLILHRLMVPGDQLKIDGQIAAIVPHRAGTHMIIRLSARDACDEPVFTEYIGALMRGVTCTDPGRGADTIPELPAEAAGPPFSWESSMTIDPLLPYVYDGCTRIHFPIHTSRKFARQVGLPDIILQGTATLSLAVKEIVNREAASDPRQLRSISCRFTGMVMPGETIVLQVNSSDHHGNVRFQVRNSQGRLAISNGHIQLNRQEAP</sequence>
<dbReference type="AlphaFoldDB" id="A0A5K7ZFN8"/>
<organism evidence="3 4">
    <name type="scientific">Desulfosarcina widdelii</name>
    <dbReference type="NCBI Taxonomy" id="947919"/>
    <lineage>
        <taxon>Bacteria</taxon>
        <taxon>Pseudomonadati</taxon>
        <taxon>Thermodesulfobacteriota</taxon>
        <taxon>Desulfobacteria</taxon>
        <taxon>Desulfobacterales</taxon>
        <taxon>Desulfosarcinaceae</taxon>
        <taxon>Desulfosarcina</taxon>
    </lineage>
</organism>
<dbReference type="InterPro" id="IPR039569">
    <property type="entry name" value="FAS1-like_DH_region"/>
</dbReference>
<feature type="domain" description="FAS1-like dehydratase" evidence="2">
    <location>
        <begin position="8"/>
        <end position="134"/>
    </location>
</feature>
<evidence type="ECO:0000259" key="1">
    <source>
        <dbReference type="Pfam" id="PF01575"/>
    </source>
</evidence>
<dbReference type="GO" id="GO:0003857">
    <property type="term" value="F:(3S)-3-hydroxyacyl-CoA dehydrogenase (NAD+) activity"/>
    <property type="evidence" value="ECO:0007669"/>
    <property type="project" value="TreeGrafter"/>
</dbReference>
<protein>
    <recommendedName>
        <fullName evidence="5">MaoC-like domain-containing protein</fullName>
    </recommendedName>
</protein>
<reference evidence="3 4" key="1">
    <citation type="submission" date="2019-11" db="EMBL/GenBank/DDBJ databases">
        <title>Comparative genomics of hydrocarbon-degrading Desulfosarcina strains.</title>
        <authorList>
            <person name="Watanabe M."/>
            <person name="Kojima H."/>
            <person name="Fukui M."/>
        </authorList>
    </citation>
    <scope>NUCLEOTIDE SEQUENCE [LARGE SCALE GENOMIC DNA]</scope>
    <source>
        <strain evidence="3 4">PP31</strain>
    </source>
</reference>
<dbReference type="GO" id="GO:0044594">
    <property type="term" value="F:17-beta-hydroxysteroid dehydrogenase (NAD+) activity"/>
    <property type="evidence" value="ECO:0007669"/>
    <property type="project" value="TreeGrafter"/>
</dbReference>
<gene>
    <name evidence="3" type="ORF">DSCW_45710</name>
</gene>
<dbReference type="CDD" id="cd03441">
    <property type="entry name" value="R_hydratase_like"/>
    <property type="match status" value="2"/>
</dbReference>
<name>A0A5K7ZFN8_9BACT</name>
<dbReference type="SUPFAM" id="SSF54637">
    <property type="entry name" value="Thioesterase/thiol ester dehydrase-isomerase"/>
    <property type="match status" value="2"/>
</dbReference>
<dbReference type="EMBL" id="AP021875">
    <property type="protein sequence ID" value="BBO77154.1"/>
    <property type="molecule type" value="Genomic_DNA"/>
</dbReference>
<evidence type="ECO:0008006" key="5">
    <source>
        <dbReference type="Google" id="ProtNLM"/>
    </source>
</evidence>
<dbReference type="PANTHER" id="PTHR13078:SF56">
    <property type="entry name" value="PEROXISOMAL MULTIFUNCTIONAL ENZYME TYPE 2"/>
    <property type="match status" value="1"/>
</dbReference>
<proteinExistence type="predicted"/>